<gene>
    <name evidence="10" type="ORF">JIP62_01555</name>
</gene>
<evidence type="ECO:0000256" key="8">
    <source>
        <dbReference type="SAM" id="Phobius"/>
    </source>
</evidence>
<name>A0ABX7BPR9_9CAUL</name>
<dbReference type="InterPro" id="IPR026032">
    <property type="entry name" value="HcaT-like"/>
</dbReference>
<evidence type="ECO:0000256" key="6">
    <source>
        <dbReference type="ARBA" id="ARBA00022989"/>
    </source>
</evidence>
<dbReference type="InterPro" id="IPR036259">
    <property type="entry name" value="MFS_trans_sf"/>
</dbReference>
<reference evidence="10 11" key="1">
    <citation type="submission" date="2021-01" db="EMBL/GenBank/DDBJ databases">
        <title>Brevundimonas vitis sp. nov., an bacterium isolated from grape (Vitis vinifera).</title>
        <authorList>
            <person name="Jiang L."/>
            <person name="Lee J."/>
        </authorList>
    </citation>
    <scope>NUCLEOTIDE SEQUENCE [LARGE SCALE GENOMIC DNA]</scope>
    <source>
        <strain evidence="10 11">GRTSA-9</strain>
    </source>
</reference>
<evidence type="ECO:0000256" key="2">
    <source>
        <dbReference type="ARBA" id="ARBA00022448"/>
    </source>
</evidence>
<evidence type="ECO:0000256" key="5">
    <source>
        <dbReference type="ARBA" id="ARBA00022692"/>
    </source>
</evidence>
<feature type="transmembrane region" description="Helical" evidence="8">
    <location>
        <begin position="238"/>
        <end position="258"/>
    </location>
</feature>
<keyword evidence="5 8" id="KW-0812">Transmembrane</keyword>
<organism evidence="10 11">
    <name type="scientific">Brevundimonas vitisensis</name>
    <dbReference type="NCBI Taxonomy" id="2800818"/>
    <lineage>
        <taxon>Bacteria</taxon>
        <taxon>Pseudomonadati</taxon>
        <taxon>Pseudomonadota</taxon>
        <taxon>Alphaproteobacteria</taxon>
        <taxon>Caulobacterales</taxon>
        <taxon>Caulobacteraceae</taxon>
        <taxon>Brevundimonas</taxon>
    </lineage>
</organism>
<feature type="transmembrane region" description="Helical" evidence="8">
    <location>
        <begin position="270"/>
        <end position="290"/>
    </location>
</feature>
<dbReference type="InterPro" id="IPR024989">
    <property type="entry name" value="MFS_assoc_dom"/>
</dbReference>
<keyword evidence="7 8" id="KW-0472">Membrane</keyword>
<feature type="transmembrane region" description="Helical" evidence="8">
    <location>
        <begin position="132"/>
        <end position="151"/>
    </location>
</feature>
<keyword evidence="4" id="KW-0997">Cell inner membrane</keyword>
<dbReference type="EMBL" id="CP067977">
    <property type="protein sequence ID" value="QQQ18858.1"/>
    <property type="molecule type" value="Genomic_DNA"/>
</dbReference>
<proteinExistence type="predicted"/>
<feature type="transmembrane region" description="Helical" evidence="8">
    <location>
        <begin position="336"/>
        <end position="354"/>
    </location>
</feature>
<evidence type="ECO:0000256" key="3">
    <source>
        <dbReference type="ARBA" id="ARBA00022475"/>
    </source>
</evidence>
<dbReference type="Gene3D" id="1.20.1250.20">
    <property type="entry name" value="MFS general substrate transporter like domains"/>
    <property type="match status" value="2"/>
</dbReference>
<dbReference type="Pfam" id="PF12832">
    <property type="entry name" value="MFS_1_like"/>
    <property type="match status" value="1"/>
</dbReference>
<comment type="subcellular location">
    <subcellularLocation>
        <location evidence="1">Cell inner membrane</location>
        <topology evidence="1">Multi-pass membrane protein</topology>
    </subcellularLocation>
</comment>
<dbReference type="Proteomes" id="UP000595448">
    <property type="component" value="Chromosome"/>
</dbReference>
<feature type="domain" description="Major facilitator superfamily associated" evidence="9">
    <location>
        <begin position="6"/>
        <end position="360"/>
    </location>
</feature>
<feature type="transmembrane region" description="Helical" evidence="8">
    <location>
        <begin position="98"/>
        <end position="120"/>
    </location>
</feature>
<dbReference type="NCBIfam" id="NF037955">
    <property type="entry name" value="mfs"/>
    <property type="match status" value="1"/>
</dbReference>
<dbReference type="PIRSF" id="PIRSF004925">
    <property type="entry name" value="HcaT"/>
    <property type="match status" value="1"/>
</dbReference>
<feature type="transmembrane region" description="Helical" evidence="8">
    <location>
        <begin position="73"/>
        <end position="92"/>
    </location>
</feature>
<sequence>MTTSRRMAIQYVLLFGATGVSLPFAGLWFRAQGLSGAEIGVILAIPMLARLLTGPAIAVWADGFRARRTPIALLALLAAVGYGTAGLVEGLLPWTLAWFVGATAAAAMIPLTDVLTLRLAKREGFAFSVPRGVGSAAFVLANIAMGALLTVAPADAVIVWIVLACLIMALTAWRLAPAEAVAEGGPALGRERFRGIGRLVADPTFMMAILAVGAIQAAHGFYYGFSAIDWKAQGLAESVTGLLWAFSVAVEIAFMWWIEPWRRRAGIGAATMLMVGAGASVVRWTALALVPPLWTLWPLQALHALSFAATFLAGLELVERLAPPDSQTAAQTLSSALSSGVLIGLATLASGPLYDTFGAVGYLAMTALAAVGGLLALAMRLDLDQPT</sequence>
<feature type="transmembrane region" description="Helical" evidence="8">
    <location>
        <begin position="296"/>
        <end position="315"/>
    </location>
</feature>
<dbReference type="PANTHER" id="PTHR23522:SF10">
    <property type="entry name" value="3-PHENYLPROPIONIC ACID TRANSPORTER-RELATED"/>
    <property type="match status" value="1"/>
</dbReference>
<keyword evidence="3" id="KW-1003">Cell membrane</keyword>
<dbReference type="PANTHER" id="PTHR23522">
    <property type="entry name" value="BLL5896 PROTEIN"/>
    <property type="match status" value="1"/>
</dbReference>
<feature type="transmembrane region" description="Helical" evidence="8">
    <location>
        <begin position="360"/>
        <end position="379"/>
    </location>
</feature>
<evidence type="ECO:0000256" key="4">
    <source>
        <dbReference type="ARBA" id="ARBA00022519"/>
    </source>
</evidence>
<feature type="transmembrane region" description="Helical" evidence="8">
    <location>
        <begin position="157"/>
        <end position="176"/>
    </location>
</feature>
<feature type="transmembrane region" description="Helical" evidence="8">
    <location>
        <begin position="12"/>
        <end position="29"/>
    </location>
</feature>
<evidence type="ECO:0000256" key="7">
    <source>
        <dbReference type="ARBA" id="ARBA00023136"/>
    </source>
</evidence>
<evidence type="ECO:0000259" key="9">
    <source>
        <dbReference type="Pfam" id="PF12832"/>
    </source>
</evidence>
<accession>A0ABX7BPR9</accession>
<evidence type="ECO:0000313" key="11">
    <source>
        <dbReference type="Proteomes" id="UP000595448"/>
    </source>
</evidence>
<keyword evidence="2" id="KW-0813">Transport</keyword>
<feature type="transmembrane region" description="Helical" evidence="8">
    <location>
        <begin position="196"/>
        <end position="218"/>
    </location>
</feature>
<dbReference type="SUPFAM" id="SSF103473">
    <property type="entry name" value="MFS general substrate transporter"/>
    <property type="match status" value="1"/>
</dbReference>
<keyword evidence="11" id="KW-1185">Reference proteome</keyword>
<keyword evidence="6 8" id="KW-1133">Transmembrane helix</keyword>
<dbReference type="RefSeq" id="WP_201103212.1">
    <property type="nucleotide sequence ID" value="NZ_CP067977.1"/>
</dbReference>
<evidence type="ECO:0000313" key="10">
    <source>
        <dbReference type="EMBL" id="QQQ18858.1"/>
    </source>
</evidence>
<protein>
    <submittedName>
        <fullName evidence="10">MFS transporter</fullName>
    </submittedName>
</protein>
<feature type="transmembrane region" description="Helical" evidence="8">
    <location>
        <begin position="41"/>
        <end position="61"/>
    </location>
</feature>
<evidence type="ECO:0000256" key="1">
    <source>
        <dbReference type="ARBA" id="ARBA00004429"/>
    </source>
</evidence>